<proteinExistence type="predicted"/>
<protein>
    <submittedName>
        <fullName evidence="1">Uncharacterized protein</fullName>
    </submittedName>
</protein>
<sequence length="147" mass="16379">MDVLKRVLAAEGQLVLLSPPRTRTTDPIDPISLLNLGPSHVAVQRIGFSTGRFGQGHKIMGELYISIAPGEEAPLLDAGRYNLWLDTLRPGERDDYQITFREAEPKRNPNMAVFQFVAEALTPSGVQSVELTVLVNLEEEPLRIYPR</sequence>
<evidence type="ECO:0000313" key="1">
    <source>
        <dbReference type="EMBL" id="ADH62780.1"/>
    </source>
</evidence>
<evidence type="ECO:0000313" key="2">
    <source>
        <dbReference type="Proteomes" id="UP000001916"/>
    </source>
</evidence>
<reference evidence="1" key="2">
    <citation type="submission" date="2010-05" db="EMBL/GenBank/DDBJ databases">
        <title>The complete chromosome of Meiothermus silvanus DSM 9946.</title>
        <authorList>
            <consortium name="US DOE Joint Genome Institute (JGI-PGF)"/>
            <person name="Lucas S."/>
            <person name="Copeland A."/>
            <person name="Lapidus A."/>
            <person name="Glavina del Rio T."/>
            <person name="Dalin E."/>
            <person name="Tice H."/>
            <person name="Bruce D."/>
            <person name="Goodwin L."/>
            <person name="Pitluck S."/>
            <person name="Kyrpides N."/>
            <person name="Mavromatis K."/>
            <person name="Mikhailova N."/>
            <person name="Lowry S."/>
            <person name="Clum A."/>
            <person name="Brettin T."/>
            <person name="Detter J.C."/>
            <person name="Han C."/>
            <person name="Larimer F."/>
            <person name="Land M."/>
            <person name="Hauser L."/>
            <person name="Markowitz V."/>
            <person name="Cheng J.-F."/>
            <person name="Hugenholtz P."/>
            <person name="Woyke T."/>
            <person name="Wu D."/>
            <person name="Tindall B."/>
            <person name="Pomrenke H.G."/>
            <person name="Schneider S."/>
            <person name="Klenk H.-P."/>
            <person name="Eisen J.A."/>
        </authorList>
    </citation>
    <scope>NUCLEOTIDE SEQUENCE</scope>
    <source>
        <strain evidence="1">DSM 9946</strain>
    </source>
</reference>
<keyword evidence="2" id="KW-1185">Reference proteome</keyword>
<reference evidence="1" key="1">
    <citation type="journal article" date="2010" name="Stand. Genomic Sci.">
        <title>Complete genome sequence of Meiothermus silvanus type strain (VI-R2).</title>
        <authorList>
            <person name="Sikorski J."/>
            <person name="Tindall B.J."/>
            <person name="Lowry S."/>
            <person name="Lucas S."/>
            <person name="Nolan M."/>
            <person name="Copeland A."/>
            <person name="Glavina Del Rio T."/>
            <person name="Tice H."/>
            <person name="Cheng J.F."/>
            <person name="Han C."/>
            <person name="Pitluck S."/>
            <person name="Liolios K."/>
            <person name="Ivanova N."/>
            <person name="Mavromatis K."/>
            <person name="Mikhailova N."/>
            <person name="Pati A."/>
            <person name="Goodwin L."/>
            <person name="Chen A."/>
            <person name="Palaniappan K."/>
            <person name="Land M."/>
            <person name="Hauser L."/>
            <person name="Chang Y.J."/>
            <person name="Jeffries C.D."/>
            <person name="Rohde M."/>
            <person name="Goker M."/>
            <person name="Woyke T."/>
            <person name="Bristow J."/>
            <person name="Eisen J.A."/>
            <person name="Markowitz V."/>
            <person name="Hugenholtz P."/>
            <person name="Kyrpides N.C."/>
            <person name="Klenk H.P."/>
            <person name="Lapidus A."/>
        </authorList>
    </citation>
    <scope>NUCLEOTIDE SEQUENCE [LARGE SCALE GENOMIC DNA]</scope>
    <source>
        <strain evidence="1">DSM 9946</strain>
    </source>
</reference>
<dbReference type="EMBL" id="CP002042">
    <property type="protein sequence ID" value="ADH62780.1"/>
    <property type="molecule type" value="Genomic_DNA"/>
</dbReference>
<accession>D7BBY4</accession>
<dbReference type="STRING" id="526227.Mesil_0868"/>
<dbReference type="Proteomes" id="UP000001916">
    <property type="component" value="Chromosome"/>
</dbReference>
<dbReference type="AlphaFoldDB" id="D7BBY4"/>
<dbReference type="KEGG" id="msv:Mesil_0868"/>
<dbReference type="OrthoDB" id="34282at2"/>
<name>D7BBY4_ALLS1</name>
<dbReference type="HOGENOM" id="CLU_1765845_0_0_0"/>
<gene>
    <name evidence="1" type="ordered locus">Mesil_0868</name>
</gene>
<dbReference type="RefSeq" id="WP_013157366.1">
    <property type="nucleotide sequence ID" value="NC_014212.1"/>
</dbReference>
<organism evidence="1 2">
    <name type="scientific">Allomeiothermus silvanus (strain ATCC 700542 / DSM 9946 / NBRC 106475 / NCIMB 13440 / VI-R2)</name>
    <name type="common">Thermus silvanus</name>
    <dbReference type="NCBI Taxonomy" id="526227"/>
    <lineage>
        <taxon>Bacteria</taxon>
        <taxon>Thermotogati</taxon>
        <taxon>Deinococcota</taxon>
        <taxon>Deinococci</taxon>
        <taxon>Thermales</taxon>
        <taxon>Thermaceae</taxon>
        <taxon>Allomeiothermus</taxon>
    </lineage>
</organism>